<evidence type="ECO:0008006" key="5">
    <source>
        <dbReference type="Google" id="ProtNLM"/>
    </source>
</evidence>
<accession>A0A518I309</accession>
<dbReference type="AlphaFoldDB" id="A0A518I309"/>
<sequence precursor="true">MSTKHVGKLLLGLAVMFAATSLVPQPVLAQSKIRSPVERRQDPGGGFWANQRASRNIQHARNYSQSIQRYATQAPVIRPQVTQAESQLLGNQIQSIQREMVVIRDQNASSPQVVEQVKAIESKLSKVADTQEMLHAECCKDSPDGKVCGDISKKITAALDQIVKDHAKLMKTMGHEDAAHDAMKHDHSTTEGETPAKSGE</sequence>
<organism evidence="3 4">
    <name type="scientific">Stieleria neptunia</name>
    <dbReference type="NCBI Taxonomy" id="2527979"/>
    <lineage>
        <taxon>Bacteria</taxon>
        <taxon>Pseudomonadati</taxon>
        <taxon>Planctomycetota</taxon>
        <taxon>Planctomycetia</taxon>
        <taxon>Pirellulales</taxon>
        <taxon>Pirellulaceae</taxon>
        <taxon>Stieleria</taxon>
    </lineage>
</organism>
<evidence type="ECO:0000256" key="1">
    <source>
        <dbReference type="SAM" id="MobiDB-lite"/>
    </source>
</evidence>
<feature type="region of interest" description="Disordered" evidence="1">
    <location>
        <begin position="178"/>
        <end position="200"/>
    </location>
</feature>
<dbReference type="KEGG" id="snep:Enr13x_74110"/>
<gene>
    <name evidence="3" type="ORF">Enr13x_74110</name>
</gene>
<feature type="signal peptide" evidence="2">
    <location>
        <begin position="1"/>
        <end position="29"/>
    </location>
</feature>
<dbReference type="RefSeq" id="WP_145391620.1">
    <property type="nucleotide sequence ID" value="NZ_CP037423.1"/>
</dbReference>
<reference evidence="3 4" key="1">
    <citation type="submission" date="2019-03" db="EMBL/GenBank/DDBJ databases">
        <title>Deep-cultivation of Planctomycetes and their phenomic and genomic characterization uncovers novel biology.</title>
        <authorList>
            <person name="Wiegand S."/>
            <person name="Jogler M."/>
            <person name="Boedeker C."/>
            <person name="Pinto D."/>
            <person name="Vollmers J."/>
            <person name="Rivas-Marin E."/>
            <person name="Kohn T."/>
            <person name="Peeters S.H."/>
            <person name="Heuer A."/>
            <person name="Rast P."/>
            <person name="Oberbeckmann S."/>
            <person name="Bunk B."/>
            <person name="Jeske O."/>
            <person name="Meyerdierks A."/>
            <person name="Storesund J.E."/>
            <person name="Kallscheuer N."/>
            <person name="Luecker S."/>
            <person name="Lage O.M."/>
            <person name="Pohl T."/>
            <person name="Merkel B.J."/>
            <person name="Hornburger P."/>
            <person name="Mueller R.-W."/>
            <person name="Bruemmer F."/>
            <person name="Labrenz M."/>
            <person name="Spormann A.M."/>
            <person name="Op den Camp H."/>
            <person name="Overmann J."/>
            <person name="Amann R."/>
            <person name="Jetten M.S.M."/>
            <person name="Mascher T."/>
            <person name="Medema M.H."/>
            <person name="Devos D.P."/>
            <person name="Kaster A.-K."/>
            <person name="Ovreas L."/>
            <person name="Rohde M."/>
            <person name="Galperin M.Y."/>
            <person name="Jogler C."/>
        </authorList>
    </citation>
    <scope>NUCLEOTIDE SEQUENCE [LARGE SCALE GENOMIC DNA]</scope>
    <source>
        <strain evidence="3 4">Enr13</strain>
    </source>
</reference>
<proteinExistence type="predicted"/>
<evidence type="ECO:0000256" key="2">
    <source>
        <dbReference type="SAM" id="SignalP"/>
    </source>
</evidence>
<name>A0A518I309_9BACT</name>
<feature type="chain" id="PRO_5022109126" description="Secreted protein" evidence="2">
    <location>
        <begin position="30"/>
        <end position="200"/>
    </location>
</feature>
<evidence type="ECO:0000313" key="4">
    <source>
        <dbReference type="Proteomes" id="UP000319004"/>
    </source>
</evidence>
<keyword evidence="4" id="KW-1185">Reference proteome</keyword>
<feature type="compositionally biased region" description="Basic and acidic residues" evidence="1">
    <location>
        <begin position="178"/>
        <end position="190"/>
    </location>
</feature>
<keyword evidence="2" id="KW-0732">Signal</keyword>
<dbReference type="EMBL" id="CP037423">
    <property type="protein sequence ID" value="QDV47501.1"/>
    <property type="molecule type" value="Genomic_DNA"/>
</dbReference>
<evidence type="ECO:0000313" key="3">
    <source>
        <dbReference type="EMBL" id="QDV47501.1"/>
    </source>
</evidence>
<protein>
    <recommendedName>
        <fullName evidence="5">Secreted protein</fullName>
    </recommendedName>
</protein>
<dbReference type="OrthoDB" id="289795at2"/>
<dbReference type="Proteomes" id="UP000319004">
    <property type="component" value="Chromosome"/>
</dbReference>